<evidence type="ECO:0000313" key="2">
    <source>
        <dbReference type="EMBL" id="RRT66168.1"/>
    </source>
</evidence>
<accession>A0A426ZQC9</accession>
<protein>
    <submittedName>
        <fullName evidence="2">Uncharacterized protein</fullName>
    </submittedName>
</protein>
<name>A0A426ZQC9_ENSVE</name>
<reference evidence="2 3" key="1">
    <citation type="journal article" date="2014" name="Agronomy (Basel)">
        <title>A Draft Genome Sequence for Ensete ventricosum, the Drought-Tolerant Tree Against Hunger.</title>
        <authorList>
            <person name="Harrison J."/>
            <person name="Moore K.A."/>
            <person name="Paszkiewicz K."/>
            <person name="Jones T."/>
            <person name="Grant M."/>
            <person name="Ambacheew D."/>
            <person name="Muzemil S."/>
            <person name="Studholme D.J."/>
        </authorList>
    </citation>
    <scope>NUCLEOTIDE SEQUENCE [LARGE SCALE GENOMIC DNA]</scope>
</reference>
<comment type="caution">
    <text evidence="2">The sequence shown here is derived from an EMBL/GenBank/DDBJ whole genome shotgun (WGS) entry which is preliminary data.</text>
</comment>
<evidence type="ECO:0000313" key="3">
    <source>
        <dbReference type="Proteomes" id="UP000287651"/>
    </source>
</evidence>
<sequence length="338" mass="36538">MWTAELAKLREKGRAAFSGSSRPKAAEMEGGGEPPLSQAIRIKHRPSLPLPPCTEAAVSMLVDCLRDVDLAHFTCVRSAVRPLTPPCLCQAGFRTLAGQLSEGARTSKSIFVISILPPDETFSRFQIRVLKMRSCAEPLVCGEVRLRVNLGTNPGDLAERTNSSINPGDLAEKVNSGANPGDLAERVNSSTNHEDLSEKVNSSTNPGDLAERVNSGTNHEDLAEKVNSGTNHGDLVERVNSGTNPEDLAEKVNSVDARVLRDLEVMKANHDLDTVVIEGSLAVIRGRYSIPAKYGLHVPWPGQCPYSSDAPDMCISVDALEAGLQFSLHPLIEECLRW</sequence>
<feature type="region of interest" description="Disordered" evidence="1">
    <location>
        <begin position="153"/>
        <end position="247"/>
    </location>
</feature>
<gene>
    <name evidence="2" type="ORF">B296_00039298</name>
</gene>
<evidence type="ECO:0000256" key="1">
    <source>
        <dbReference type="SAM" id="MobiDB-lite"/>
    </source>
</evidence>
<dbReference type="EMBL" id="AMZH03005538">
    <property type="protein sequence ID" value="RRT66168.1"/>
    <property type="molecule type" value="Genomic_DNA"/>
</dbReference>
<dbReference type="Proteomes" id="UP000287651">
    <property type="component" value="Unassembled WGS sequence"/>
</dbReference>
<feature type="region of interest" description="Disordered" evidence="1">
    <location>
        <begin position="13"/>
        <end position="37"/>
    </location>
</feature>
<proteinExistence type="predicted"/>
<dbReference type="AlphaFoldDB" id="A0A426ZQC9"/>
<organism evidence="2 3">
    <name type="scientific">Ensete ventricosum</name>
    <name type="common">Abyssinian banana</name>
    <name type="synonym">Musa ensete</name>
    <dbReference type="NCBI Taxonomy" id="4639"/>
    <lineage>
        <taxon>Eukaryota</taxon>
        <taxon>Viridiplantae</taxon>
        <taxon>Streptophyta</taxon>
        <taxon>Embryophyta</taxon>
        <taxon>Tracheophyta</taxon>
        <taxon>Spermatophyta</taxon>
        <taxon>Magnoliopsida</taxon>
        <taxon>Liliopsida</taxon>
        <taxon>Zingiberales</taxon>
        <taxon>Musaceae</taxon>
        <taxon>Ensete</taxon>
    </lineage>
</organism>